<evidence type="ECO:0000313" key="2">
    <source>
        <dbReference type="EMBL" id="RXH85728.1"/>
    </source>
</evidence>
<organism evidence="2 3">
    <name type="scientific">Malus domestica</name>
    <name type="common">Apple</name>
    <name type="synonym">Pyrus malus</name>
    <dbReference type="NCBI Taxonomy" id="3750"/>
    <lineage>
        <taxon>Eukaryota</taxon>
        <taxon>Viridiplantae</taxon>
        <taxon>Streptophyta</taxon>
        <taxon>Embryophyta</taxon>
        <taxon>Tracheophyta</taxon>
        <taxon>Spermatophyta</taxon>
        <taxon>Magnoliopsida</taxon>
        <taxon>eudicotyledons</taxon>
        <taxon>Gunneridae</taxon>
        <taxon>Pentapetalae</taxon>
        <taxon>rosids</taxon>
        <taxon>fabids</taxon>
        <taxon>Rosales</taxon>
        <taxon>Rosaceae</taxon>
        <taxon>Amygdaloideae</taxon>
        <taxon>Maleae</taxon>
        <taxon>Malus</taxon>
    </lineage>
</organism>
<evidence type="ECO:0000256" key="1">
    <source>
        <dbReference type="SAM" id="MobiDB-lite"/>
    </source>
</evidence>
<proteinExistence type="predicted"/>
<name>A0A498IQH5_MALDO</name>
<comment type="caution">
    <text evidence="2">The sequence shown here is derived from an EMBL/GenBank/DDBJ whole genome shotgun (WGS) entry which is preliminary data.</text>
</comment>
<gene>
    <name evidence="2" type="ORF">DVH24_009549</name>
</gene>
<feature type="compositionally biased region" description="Polar residues" evidence="1">
    <location>
        <begin position="48"/>
        <end position="60"/>
    </location>
</feature>
<dbReference type="EMBL" id="RDQH01000336">
    <property type="protein sequence ID" value="RXH85728.1"/>
    <property type="molecule type" value="Genomic_DNA"/>
</dbReference>
<reference evidence="2 3" key="1">
    <citation type="submission" date="2018-10" db="EMBL/GenBank/DDBJ databases">
        <title>A high-quality apple genome assembly.</title>
        <authorList>
            <person name="Hu J."/>
        </authorList>
    </citation>
    <scope>NUCLEOTIDE SEQUENCE [LARGE SCALE GENOMIC DNA]</scope>
    <source>
        <strain evidence="3">cv. HFTH1</strain>
        <tissue evidence="2">Young leaf</tissue>
    </source>
</reference>
<sequence length="196" mass="22049">MSPRPSPFVAWDNVLWIKGMPWPSTYKPNWVLSSIISRRREGVCSPSRRATPSLASSTSRSKNRQGLPVAALSDQSPTELSVGAEPCNMSRAGQFRWVSPIRERSSLWGRWLPKPSSHDHHDCTALELLLKSLDHQILIVDHPIWSDSSDFAAFLTRSTTSSPRSRTGMDSHGRRLVCHRYACGFLLEQVNLPFPD</sequence>
<feature type="region of interest" description="Disordered" evidence="1">
    <location>
        <begin position="43"/>
        <end position="85"/>
    </location>
</feature>
<keyword evidence="3" id="KW-1185">Reference proteome</keyword>
<dbReference type="Proteomes" id="UP000290289">
    <property type="component" value="Chromosome 10"/>
</dbReference>
<evidence type="ECO:0000313" key="3">
    <source>
        <dbReference type="Proteomes" id="UP000290289"/>
    </source>
</evidence>
<dbReference type="AlphaFoldDB" id="A0A498IQH5"/>
<protein>
    <submittedName>
        <fullName evidence="2">Uncharacterized protein</fullName>
    </submittedName>
</protein>
<accession>A0A498IQH5</accession>